<keyword evidence="1 5" id="KW-0547">Nucleotide-binding</keyword>
<dbReference type="GO" id="GO:0005524">
    <property type="term" value="F:ATP binding"/>
    <property type="evidence" value="ECO:0007669"/>
    <property type="project" value="UniProtKB-UniRule"/>
</dbReference>
<proteinExistence type="predicted"/>
<dbReference type="InterPro" id="IPR013986">
    <property type="entry name" value="DExx_box_DNA_helicase_dom_sf"/>
</dbReference>
<keyword evidence="8" id="KW-1185">Reference proteome</keyword>
<feature type="binding site" evidence="5">
    <location>
        <begin position="227"/>
        <end position="234"/>
    </location>
    <ligand>
        <name>ATP</name>
        <dbReference type="ChEBI" id="CHEBI:30616"/>
    </ligand>
</feature>
<dbReference type="GO" id="GO:0000725">
    <property type="term" value="P:recombinational repair"/>
    <property type="evidence" value="ECO:0007669"/>
    <property type="project" value="TreeGrafter"/>
</dbReference>
<dbReference type="OrthoDB" id="9787585at2"/>
<evidence type="ECO:0000256" key="5">
    <source>
        <dbReference type="PROSITE-ProRule" id="PRU00560"/>
    </source>
</evidence>
<evidence type="ECO:0000256" key="3">
    <source>
        <dbReference type="ARBA" id="ARBA00022806"/>
    </source>
</evidence>
<dbReference type="InterPro" id="IPR027417">
    <property type="entry name" value="P-loop_NTPase"/>
</dbReference>
<dbReference type="InterPro" id="IPR000212">
    <property type="entry name" value="DNA_helicase_UvrD/REP"/>
</dbReference>
<dbReference type="PANTHER" id="PTHR11070:SF17">
    <property type="entry name" value="DNA HELICASE IV"/>
    <property type="match status" value="1"/>
</dbReference>
<protein>
    <submittedName>
        <fullName evidence="7">Helicase IV</fullName>
        <ecNumber evidence="7">3.6.4.12</ecNumber>
    </submittedName>
</protein>
<dbReference type="GO" id="GO:0016787">
    <property type="term" value="F:hydrolase activity"/>
    <property type="evidence" value="ECO:0007669"/>
    <property type="project" value="UniProtKB-UniRule"/>
</dbReference>
<comment type="caution">
    <text evidence="7">The sequence shown here is derived from an EMBL/GenBank/DDBJ whole genome shotgun (WGS) entry which is preliminary data.</text>
</comment>
<dbReference type="PATRIC" id="fig|1121326.3.peg.3650"/>
<dbReference type="InterPro" id="IPR014016">
    <property type="entry name" value="UvrD-like_ATP-bd"/>
</dbReference>
<dbReference type="NCBIfam" id="NF041464">
    <property type="entry name" value="HelD_BACSU"/>
    <property type="match status" value="1"/>
</dbReference>
<dbReference type="Proteomes" id="UP000076603">
    <property type="component" value="Unassembled WGS sequence"/>
</dbReference>
<dbReference type="PANTHER" id="PTHR11070">
    <property type="entry name" value="UVRD / RECB / PCRA DNA HELICASE FAMILY MEMBER"/>
    <property type="match status" value="1"/>
</dbReference>
<feature type="domain" description="UvrD-like helicase ATP-binding" evidence="6">
    <location>
        <begin position="206"/>
        <end position="605"/>
    </location>
</feature>
<keyword evidence="4 5" id="KW-0067">ATP-binding</keyword>
<dbReference type="AlphaFoldDB" id="A0A161WG88"/>
<dbReference type="SUPFAM" id="SSF52540">
    <property type="entry name" value="P-loop containing nucleoside triphosphate hydrolases"/>
    <property type="match status" value="1"/>
</dbReference>
<dbReference type="EMBL" id="LWAE01000004">
    <property type="protein sequence ID" value="KZL90705.1"/>
    <property type="molecule type" value="Genomic_DNA"/>
</dbReference>
<evidence type="ECO:0000256" key="1">
    <source>
        <dbReference type="ARBA" id="ARBA00022741"/>
    </source>
</evidence>
<dbReference type="PROSITE" id="PS51198">
    <property type="entry name" value="UVRD_HELICASE_ATP_BIND"/>
    <property type="match status" value="1"/>
</dbReference>
<dbReference type="GO" id="GO:0005829">
    <property type="term" value="C:cytosol"/>
    <property type="evidence" value="ECO:0007669"/>
    <property type="project" value="TreeGrafter"/>
</dbReference>
<evidence type="ECO:0000313" key="8">
    <source>
        <dbReference type="Proteomes" id="UP000076603"/>
    </source>
</evidence>
<dbReference type="InterPro" id="IPR048228">
    <property type="entry name" value="HelD_bacillota"/>
</dbReference>
<dbReference type="Pfam" id="PF00580">
    <property type="entry name" value="UvrD-helicase"/>
    <property type="match status" value="1"/>
</dbReference>
<evidence type="ECO:0000259" key="6">
    <source>
        <dbReference type="PROSITE" id="PS51198"/>
    </source>
</evidence>
<evidence type="ECO:0000256" key="4">
    <source>
        <dbReference type="ARBA" id="ARBA00022840"/>
    </source>
</evidence>
<dbReference type="RefSeq" id="WP_066625326.1">
    <property type="nucleotide sequence ID" value="NZ_FQXL01000028.1"/>
</dbReference>
<accession>A0A161WG88</accession>
<dbReference type="Gene3D" id="3.40.50.300">
    <property type="entry name" value="P-loop containing nucleotide triphosphate hydrolases"/>
    <property type="match status" value="3"/>
</dbReference>
<name>A0A161WG88_9CLOT</name>
<dbReference type="GO" id="GO:0043138">
    <property type="term" value="F:3'-5' DNA helicase activity"/>
    <property type="evidence" value="ECO:0007669"/>
    <property type="project" value="TreeGrafter"/>
</dbReference>
<dbReference type="Gene3D" id="1.10.10.160">
    <property type="match status" value="1"/>
</dbReference>
<evidence type="ECO:0000256" key="2">
    <source>
        <dbReference type="ARBA" id="ARBA00022801"/>
    </source>
</evidence>
<evidence type="ECO:0000313" key="7">
    <source>
        <dbReference type="EMBL" id="KZL90705.1"/>
    </source>
</evidence>
<dbReference type="GO" id="GO:0003677">
    <property type="term" value="F:DNA binding"/>
    <property type="evidence" value="ECO:0007669"/>
    <property type="project" value="InterPro"/>
</dbReference>
<dbReference type="EC" id="3.6.4.12" evidence="7"/>
<organism evidence="7 8">
    <name type="scientific">Clostridium magnum DSM 2767</name>
    <dbReference type="NCBI Taxonomy" id="1121326"/>
    <lineage>
        <taxon>Bacteria</taxon>
        <taxon>Bacillati</taxon>
        <taxon>Bacillota</taxon>
        <taxon>Clostridia</taxon>
        <taxon>Eubacteriales</taxon>
        <taxon>Clostridiaceae</taxon>
        <taxon>Clostridium</taxon>
    </lineage>
</organism>
<reference evidence="7 8" key="1">
    <citation type="submission" date="2016-04" db="EMBL/GenBank/DDBJ databases">
        <title>Genome sequence of Clostridium magnum DSM 2767.</title>
        <authorList>
            <person name="Poehlein A."/>
            <person name="Uhlig R."/>
            <person name="Fischer R."/>
            <person name="Bahl H."/>
            <person name="Daniel R."/>
        </authorList>
    </citation>
    <scope>NUCLEOTIDE SEQUENCE [LARGE SCALE GENOMIC DNA]</scope>
    <source>
        <strain evidence="7 8">DSM 2767</strain>
    </source>
</reference>
<gene>
    <name evidence="7" type="primary">helD_2</name>
    <name evidence="7" type="ORF">CLMAG_36070</name>
</gene>
<dbReference type="STRING" id="1121326.CLMAG_36070"/>
<keyword evidence="2 5" id="KW-0378">Hydrolase</keyword>
<keyword evidence="3 5" id="KW-0347">Helicase</keyword>
<sequence>MSISNSELNYEKRKLSETDSWLKKQIEEMDNSGNNLQEKVSALKKQTGGKYSYELDATIKLYEMTKETVKSYKEVKEQPYFARIDFREYRRDKESFYIGKIGLIDEKTGDEVVVDWRSPVADLYYSGTQGDTYYEAPSGIINGELTLKRKFVIKEDALIDAFDEGINKIILKSGTDESEESSLMDEFLRINLEASVNHKLKDIVATIQKEQNDIIRAEKNKPLVVQGSAGSGKTTVALHRLAYLLYKYQNRLSGEDILVIAPNKLFLDYISEVLPNLGVDRVRQKTFYEMALEFLNLEDRVITKDRKLAAVIEEKDINKVKFITNSSKIKNSVIFKTMMDRYVRYLEISGLNDEDIKVFDYILFDKKEIKKLFIKNLSHLPISKRKDEIRRYFNAKLEDRISKNHEIIDEQYGFIISDIKASTKDEAEKRAKIIEIYDQRDKKKEELKAESKKVLKEYFDNWKYDNVKELYKHLFNDKEAFEKVTSNKIPGVLSEYMKEEINTNFSNGDIDSDDLAPMLYLKFKMEGIEEQSKFQHIVIDEAQDYSMFQISLLKSISINNSVTIVGDVGQSIYFYKGISDWRSLKEEVYKGDMEYVQLTQSYRSTVEIVEFGNKVLEKQKNSLKAAKPVLRHGKVPEIIKYDNDLEFCRKIDDIVQEVEQANRKSIAVIVKTVEECEQIEELLKNNSSYDWKMIMDTDQNIGFDRIIIPSYMTKGLEFDCSVIYNCSADNYGNSELDKRLLYVILTRALHMEYVFYRDRISELIL</sequence>